<name>A0A6B9VAJ8_ARAHY</name>
<evidence type="ECO:0000313" key="1">
    <source>
        <dbReference type="EMBL" id="QHN78549.1"/>
    </source>
</evidence>
<organism evidence="1 2">
    <name type="scientific">Arachis hypogaea</name>
    <name type="common">Peanut</name>
    <dbReference type="NCBI Taxonomy" id="3818"/>
    <lineage>
        <taxon>Eukaryota</taxon>
        <taxon>Viridiplantae</taxon>
        <taxon>Streptophyta</taxon>
        <taxon>Embryophyta</taxon>
        <taxon>Tracheophyta</taxon>
        <taxon>Spermatophyta</taxon>
        <taxon>Magnoliopsida</taxon>
        <taxon>eudicotyledons</taxon>
        <taxon>Gunneridae</taxon>
        <taxon>Pentapetalae</taxon>
        <taxon>rosids</taxon>
        <taxon>fabids</taxon>
        <taxon>Fabales</taxon>
        <taxon>Fabaceae</taxon>
        <taxon>Papilionoideae</taxon>
        <taxon>50 kb inversion clade</taxon>
        <taxon>dalbergioids sensu lato</taxon>
        <taxon>Dalbergieae</taxon>
        <taxon>Pterocarpus clade</taxon>
        <taxon>Arachis</taxon>
    </lineage>
</organism>
<dbReference type="GO" id="GO:0010073">
    <property type="term" value="P:meristem maintenance"/>
    <property type="evidence" value="ECO:0007669"/>
    <property type="project" value="InterPro"/>
</dbReference>
<accession>A0A6B9VAJ8</accession>
<dbReference type="PANTHER" id="PTHR46033">
    <property type="entry name" value="PROTEIN MAIN-LIKE 2"/>
    <property type="match status" value="1"/>
</dbReference>
<evidence type="ECO:0008006" key="3">
    <source>
        <dbReference type="Google" id="ProtNLM"/>
    </source>
</evidence>
<dbReference type="EMBL" id="CP031001">
    <property type="protein sequence ID" value="QHN78549.1"/>
    <property type="molecule type" value="Genomic_DNA"/>
</dbReference>
<proteinExistence type="predicted"/>
<sequence length="307" mass="34518">MSHTLPPPNAIILYLKEVGFGDAIPLNDFLFDNSLITAFVERWRPETHTFYLSWVSALSPSRMSHTTSSYVLIESQWVGTSVISAHCMRPRLWSWWSGYSVPGFLQSSGRVHRGMSQSLVASTTILLSEVSFSVLEICGASIDVPFSMFYSTLLNHRHHRVDRYDTAEQGPVRAESTAMTSGVGSVTDIYSVWLKEEAEWGTWMFVVPLVYFNIVDFYYVDRDGARMSGGLPSFVSGMIGGGVGLRRDTVYPFSLADCQLAEGRPTPSLIPWDVPDRRRWAKEVWPDIQRLTRRERGVREHGGAAAP</sequence>
<reference evidence="1 2" key="1">
    <citation type="submission" date="2020-01" db="EMBL/GenBank/DDBJ databases">
        <title>Genome sequence of Arachis hypogaea, cultivar Shitouqi.</title>
        <authorList>
            <person name="Zhuang W."/>
            <person name="Chen H."/>
            <person name="Varshney R."/>
            <person name="Wang D."/>
            <person name="Ming R."/>
        </authorList>
    </citation>
    <scope>NUCLEOTIDE SEQUENCE [LARGE SCALE GENOMIC DNA]</scope>
    <source>
        <tissue evidence="1">Young leaf</tissue>
    </source>
</reference>
<gene>
    <name evidence="1" type="ORF">DS421_19g662250</name>
</gene>
<dbReference type="AlphaFoldDB" id="A0A6B9VAJ8"/>
<dbReference type="Proteomes" id="UP000464620">
    <property type="component" value="Chromosome B09"/>
</dbReference>
<dbReference type="InterPro" id="IPR044824">
    <property type="entry name" value="MAIN-like"/>
</dbReference>
<dbReference type="PANTHER" id="PTHR46033:SF8">
    <property type="entry name" value="PROTEIN MAINTENANCE OF MERISTEMS-LIKE"/>
    <property type="match status" value="1"/>
</dbReference>
<protein>
    <recommendedName>
        <fullName evidence="3">Aminotransferase-like plant mobile domain-containing protein</fullName>
    </recommendedName>
</protein>
<evidence type="ECO:0000313" key="2">
    <source>
        <dbReference type="Proteomes" id="UP000464620"/>
    </source>
</evidence>